<dbReference type="AlphaFoldDB" id="A0A371XE03"/>
<accession>A0A371XE03</accession>
<name>A0A371XE03_9HYPH</name>
<keyword evidence="2" id="KW-0378">Hydrolase</keyword>
<dbReference type="InterPro" id="IPR029058">
    <property type="entry name" value="AB_hydrolase_fold"/>
</dbReference>
<dbReference type="PANTHER" id="PTHR11614">
    <property type="entry name" value="PHOSPHOLIPASE-RELATED"/>
    <property type="match status" value="1"/>
</dbReference>
<evidence type="ECO:0000313" key="2">
    <source>
        <dbReference type="EMBL" id="RFC67423.1"/>
    </source>
</evidence>
<dbReference type="Pfam" id="PF12146">
    <property type="entry name" value="Hydrolase_4"/>
    <property type="match status" value="1"/>
</dbReference>
<reference evidence="3" key="1">
    <citation type="submission" date="2018-08" db="EMBL/GenBank/DDBJ databases">
        <authorList>
            <person name="Im W.T."/>
        </authorList>
    </citation>
    <scope>NUCLEOTIDE SEQUENCE [LARGE SCALE GENOMIC DNA]</scope>
    <source>
        <strain evidence="3">LA-28</strain>
    </source>
</reference>
<feature type="domain" description="Serine aminopeptidase S33" evidence="1">
    <location>
        <begin position="41"/>
        <end position="295"/>
    </location>
</feature>
<dbReference type="Gene3D" id="3.40.50.1820">
    <property type="entry name" value="alpha/beta hydrolase"/>
    <property type="match status" value="1"/>
</dbReference>
<comment type="caution">
    <text evidence="2">The sequence shown here is derived from an EMBL/GenBank/DDBJ whole genome shotgun (WGS) entry which is preliminary data.</text>
</comment>
<dbReference type="GO" id="GO:0016787">
    <property type="term" value="F:hydrolase activity"/>
    <property type="evidence" value="ECO:0007669"/>
    <property type="project" value="UniProtKB-KW"/>
</dbReference>
<sequence>MKEFLLEISGNEIPDGANSGFIVAQGNRRLRYALFKASARPIKGTVILLPGRNEPIEKYFETTRSLIERGFGVATFDWRGQGLSDRELMDPLRGDVSDFDVYADDLDQFFSEIVLPDCRGPYFIVAHSTGALIALDAAPRLRNRVERMVLLAPLLEVGRMPLSANTLRRLANLLKLAGFGSFYATGGKWKPTPFDRNNVTSDPDRYARNVRLFTTHPRLSLGGPTIRWMHAAVHAARRVSDPDYMARLHIPILFVAAGADTVVSSRAIERYARHLRSSYCVTIDGAKHEILQERDYYLQQFWAAFDAYIPGSSA</sequence>
<gene>
    <name evidence="2" type="ORF">DY251_10470</name>
</gene>
<dbReference type="Proteomes" id="UP000262379">
    <property type="component" value="Unassembled WGS sequence"/>
</dbReference>
<evidence type="ECO:0000313" key="3">
    <source>
        <dbReference type="Proteomes" id="UP000262379"/>
    </source>
</evidence>
<dbReference type="RefSeq" id="WP_116623856.1">
    <property type="nucleotide sequence ID" value="NZ_QURN01000007.1"/>
</dbReference>
<dbReference type="EMBL" id="QURN01000007">
    <property type="protein sequence ID" value="RFC67423.1"/>
    <property type="molecule type" value="Genomic_DNA"/>
</dbReference>
<keyword evidence="3" id="KW-1185">Reference proteome</keyword>
<protein>
    <submittedName>
        <fullName evidence="2">Alpha/beta hydrolase</fullName>
    </submittedName>
</protein>
<evidence type="ECO:0000259" key="1">
    <source>
        <dbReference type="Pfam" id="PF12146"/>
    </source>
</evidence>
<proteinExistence type="predicted"/>
<organism evidence="2 3">
    <name type="scientific">Mesorhizobium denitrificans</name>
    <dbReference type="NCBI Taxonomy" id="2294114"/>
    <lineage>
        <taxon>Bacteria</taxon>
        <taxon>Pseudomonadati</taxon>
        <taxon>Pseudomonadota</taxon>
        <taxon>Alphaproteobacteria</taxon>
        <taxon>Hyphomicrobiales</taxon>
        <taxon>Phyllobacteriaceae</taxon>
        <taxon>Mesorhizobium</taxon>
    </lineage>
</organism>
<dbReference type="InterPro" id="IPR051044">
    <property type="entry name" value="MAG_DAG_Lipase"/>
</dbReference>
<dbReference type="SUPFAM" id="SSF53474">
    <property type="entry name" value="alpha/beta-Hydrolases"/>
    <property type="match status" value="1"/>
</dbReference>
<dbReference type="InterPro" id="IPR022742">
    <property type="entry name" value="Hydrolase_4"/>
</dbReference>